<keyword evidence="4" id="KW-1133">Transmembrane helix</keyword>
<evidence type="ECO:0000256" key="4">
    <source>
        <dbReference type="SAM" id="Phobius"/>
    </source>
</evidence>
<feature type="transmembrane region" description="Helical" evidence="4">
    <location>
        <begin position="155"/>
        <end position="176"/>
    </location>
</feature>
<sequence length="723" mass="74740">MSEFTGTARLVRLAIRRDRIQLPLWILGTAIFVPIVVASVRDRYPTEADRVEILRSAVESPALLVLRTAPTGASEGAMIMFSFLTYVAVLAGLMSTLAVVRHTRQNEETGRSEMVGATVVGRHAGLTAALIVVAGANVVLGALIALALIGYDQPAAGSIGAGAGIAAVGLVFAGVAAIAAQITQTSRAANGIAAAVVGVAYVVRGLGDALGDKQPDGYTVVSAWPTWLSPIGWVTEMRQFEGDRWWVLALPLVTFVLSVGVAFALTVRRDVGMGMIPARRGPAKAAAALLSPIGLAWRLQRGTLLGWGVAMAAYGAAVGSLSQTVEDALGENQGTADTITKLAGGSSADLIDAFFAAMMAIYGAMAAAYVVQALMRPRAEEAGGPAEAVLATGTGRVTWLASHLAVAVAGAAALLLVAGVSTGLVAGLTGSDAGGKVVEMTGAALVQLPAALILAGFAVAAFGLLPRLAVGLAWAAFAVSLIVGQLGELLGLPQAVRDISPFTHVPAVPAVSATAGPLIALTAVALAFGVPAWHSSGGGTFRSRTRGGALGAPPRHDTKVVTMEQQRDEQSVSRFVEHFAMTMNDLGFPRMPARVLGALTVADDGALTAGQIGERLGVSPAAISGAVRYLVQIGMVVREPVPGSRSDRYRLPNQAWYLASQQRGGAYKRVADVVQEGVDAVGDPTSPAGERLAEMRDFFLFMQDAVGELLGRWDQVRQERRSA</sequence>
<dbReference type="EMBL" id="BLPF01000001">
    <property type="protein sequence ID" value="GFJ78450.1"/>
    <property type="molecule type" value="Genomic_DNA"/>
</dbReference>
<feature type="transmembrane region" description="Helical" evidence="4">
    <location>
        <begin position="188"/>
        <end position="207"/>
    </location>
</feature>
<evidence type="ECO:0000256" key="2">
    <source>
        <dbReference type="ARBA" id="ARBA00023125"/>
    </source>
</evidence>
<feature type="transmembrane region" description="Helical" evidence="4">
    <location>
        <begin position="77"/>
        <end position="100"/>
    </location>
</feature>
<dbReference type="InterPro" id="IPR036388">
    <property type="entry name" value="WH-like_DNA-bd_sf"/>
</dbReference>
<keyword evidence="4" id="KW-0812">Transmembrane</keyword>
<gene>
    <name evidence="6" type="ORF">Phou_026300</name>
</gene>
<feature type="transmembrane region" description="Helical" evidence="4">
    <location>
        <begin position="472"/>
        <end position="490"/>
    </location>
</feature>
<evidence type="ECO:0000259" key="5">
    <source>
        <dbReference type="Pfam" id="PF12802"/>
    </source>
</evidence>
<dbReference type="SUPFAM" id="SSF46785">
    <property type="entry name" value="Winged helix' DNA-binding domain"/>
    <property type="match status" value="1"/>
</dbReference>
<evidence type="ECO:0000313" key="6">
    <source>
        <dbReference type="EMBL" id="GFJ78450.1"/>
    </source>
</evidence>
<feature type="transmembrane region" description="Helical" evidence="4">
    <location>
        <begin position="350"/>
        <end position="371"/>
    </location>
</feature>
<comment type="caution">
    <text evidence="6">The sequence shown here is derived from an EMBL/GenBank/DDBJ whole genome shotgun (WGS) entry which is preliminary data.</text>
</comment>
<protein>
    <recommendedName>
        <fullName evidence="5">HTH marR-type domain-containing protein</fullName>
    </recommendedName>
</protein>
<dbReference type="Gene3D" id="1.10.287.160">
    <property type="entry name" value="HR1 repeat"/>
    <property type="match status" value="1"/>
</dbReference>
<dbReference type="RefSeq" id="WP_246273517.1">
    <property type="nucleotide sequence ID" value="NZ_BLPF01000001.1"/>
</dbReference>
<dbReference type="AlphaFoldDB" id="A0A6V8K4I5"/>
<keyword evidence="2" id="KW-0238">DNA-binding</keyword>
<dbReference type="InterPro" id="IPR036390">
    <property type="entry name" value="WH_DNA-bd_sf"/>
</dbReference>
<organism evidence="6 7">
    <name type="scientific">Phytohabitans houttuyneae</name>
    <dbReference type="NCBI Taxonomy" id="1076126"/>
    <lineage>
        <taxon>Bacteria</taxon>
        <taxon>Bacillati</taxon>
        <taxon>Actinomycetota</taxon>
        <taxon>Actinomycetes</taxon>
        <taxon>Micromonosporales</taxon>
        <taxon>Micromonosporaceae</taxon>
    </lineage>
</organism>
<proteinExistence type="predicted"/>
<evidence type="ECO:0000256" key="3">
    <source>
        <dbReference type="ARBA" id="ARBA00023163"/>
    </source>
</evidence>
<feature type="transmembrane region" description="Helical" evidence="4">
    <location>
        <begin position="404"/>
        <end position="426"/>
    </location>
</feature>
<keyword evidence="3" id="KW-0804">Transcription</keyword>
<dbReference type="Gene3D" id="1.10.10.10">
    <property type="entry name" value="Winged helix-like DNA-binding domain superfamily/Winged helix DNA-binding domain"/>
    <property type="match status" value="1"/>
</dbReference>
<reference evidence="6 7" key="1">
    <citation type="submission" date="2020-03" db="EMBL/GenBank/DDBJ databases">
        <title>Whole genome shotgun sequence of Phytohabitans houttuyneae NBRC 108639.</title>
        <authorList>
            <person name="Komaki H."/>
            <person name="Tamura T."/>
        </authorList>
    </citation>
    <scope>NUCLEOTIDE SEQUENCE [LARGE SCALE GENOMIC DNA]</scope>
    <source>
        <strain evidence="6 7">NBRC 108639</strain>
    </source>
</reference>
<dbReference type="InterPro" id="IPR052362">
    <property type="entry name" value="HTH-GbsR_regulator"/>
</dbReference>
<feature type="domain" description="HTH marR-type" evidence="5">
    <location>
        <begin position="587"/>
        <end position="644"/>
    </location>
</feature>
<dbReference type="Pfam" id="PF12802">
    <property type="entry name" value="MarR_2"/>
    <property type="match status" value="1"/>
</dbReference>
<feature type="transmembrane region" description="Helical" evidence="4">
    <location>
        <begin position="120"/>
        <end position="149"/>
    </location>
</feature>
<keyword evidence="4" id="KW-0472">Membrane</keyword>
<evidence type="ECO:0000256" key="1">
    <source>
        <dbReference type="ARBA" id="ARBA00023015"/>
    </source>
</evidence>
<reference evidence="6 7" key="2">
    <citation type="submission" date="2020-03" db="EMBL/GenBank/DDBJ databases">
        <authorList>
            <person name="Ichikawa N."/>
            <person name="Kimura A."/>
            <person name="Kitahashi Y."/>
            <person name="Uohara A."/>
        </authorList>
    </citation>
    <scope>NUCLEOTIDE SEQUENCE [LARGE SCALE GENOMIC DNA]</scope>
    <source>
        <strain evidence="6 7">NBRC 108639</strain>
    </source>
</reference>
<dbReference type="GO" id="GO:0003677">
    <property type="term" value="F:DNA binding"/>
    <property type="evidence" value="ECO:0007669"/>
    <property type="project" value="UniProtKB-KW"/>
</dbReference>
<feature type="transmembrane region" description="Helical" evidence="4">
    <location>
        <begin position="446"/>
        <end position="465"/>
    </location>
</feature>
<dbReference type="Proteomes" id="UP000482800">
    <property type="component" value="Unassembled WGS sequence"/>
</dbReference>
<dbReference type="GO" id="GO:0003700">
    <property type="term" value="F:DNA-binding transcription factor activity"/>
    <property type="evidence" value="ECO:0007669"/>
    <property type="project" value="InterPro"/>
</dbReference>
<evidence type="ECO:0000313" key="7">
    <source>
        <dbReference type="Proteomes" id="UP000482800"/>
    </source>
</evidence>
<name>A0A6V8K4I5_9ACTN</name>
<feature type="transmembrane region" description="Helical" evidence="4">
    <location>
        <begin position="510"/>
        <end position="533"/>
    </location>
</feature>
<feature type="transmembrane region" description="Helical" evidence="4">
    <location>
        <begin position="245"/>
        <end position="267"/>
    </location>
</feature>
<dbReference type="InterPro" id="IPR000835">
    <property type="entry name" value="HTH_MarR-typ"/>
</dbReference>
<accession>A0A6V8K4I5</accession>
<keyword evidence="1" id="KW-0805">Transcription regulation</keyword>
<dbReference type="PANTHER" id="PTHR38465:SF2">
    <property type="entry name" value="HTH-TYPE TRANSCRIPTIONAL REGULATOR MMPR5"/>
    <property type="match status" value="1"/>
</dbReference>
<dbReference type="PANTHER" id="PTHR38465">
    <property type="entry name" value="HTH-TYPE TRANSCRIPTIONAL REGULATOR MJ1563-RELATED"/>
    <property type="match status" value="1"/>
</dbReference>
<feature type="transmembrane region" description="Helical" evidence="4">
    <location>
        <begin position="20"/>
        <end position="40"/>
    </location>
</feature>
<feature type="transmembrane region" description="Helical" evidence="4">
    <location>
        <begin position="304"/>
        <end position="322"/>
    </location>
</feature>
<keyword evidence="7" id="KW-1185">Reference proteome</keyword>